<dbReference type="eggNOG" id="KOG2532">
    <property type="taxonomic scope" value="Eukaryota"/>
</dbReference>
<dbReference type="Proteomes" id="UP000007755">
    <property type="component" value="Unassembled WGS sequence"/>
</dbReference>
<dbReference type="PANTHER" id="PTHR11662">
    <property type="entry name" value="SOLUTE CARRIER FAMILY 17"/>
    <property type="match status" value="1"/>
</dbReference>
<feature type="transmembrane region" description="Helical" evidence="8">
    <location>
        <begin position="219"/>
        <end position="237"/>
    </location>
</feature>
<sequence length="593" mass="66529">MITGFRVCAHVHCDAFGDPHTNEIMSSQIDISCEMQRQVIQPLTLCPLSARRPPKSMTEMRREYWRNVINYFAIHLRWIPLGIVKDTFLNTMAIENTAGENKTICPFRYLMAVMGSIGLAILYGFKVNASVAIVAMVNHTAIKSHIKLSTSNNSETNNITLTNICPFDDISDVTTIKNEDGPFVWNEFIQGLILSSYFWGYIVSMLPGGRLAELWSAKWLMNGSVLLNLIASILTPIAARMHYWLFIAMRFLQGIGGGVSFPAMHVMIAKWAPPHERNVIASIVYAGTALGTVISILLTGLLAVNLGWESIFYIEGALCLIWCTIWWLMIADSPEEQTRFITQEEKNYIVMSLGGHKKNIPKTIPWLQVFRSKPFIAILVAHFCSNFGWYMLLIELPTFMNQILKFNMSSNTGLSSIPFFCMWLFTMILSEVLAILQKKGLITVTISRKIGTLFASLVPMLCLIQVSYIGCDRTKAVVLMTIAVTCIGGMYSGFLANHIDIAPNFAGSLVAITNFVATIPGFVVPVFVGQLTHGNQTIEAWRIVFLVTIILYIIEILVYTIFGSGNEQPWNQIETSDEEMNDQTLPLRRNNTR</sequence>
<feature type="transmembrane region" description="Helical" evidence="8">
    <location>
        <begin position="540"/>
        <end position="562"/>
    </location>
</feature>
<comment type="subcellular location">
    <subcellularLocation>
        <location evidence="1">Membrane</location>
        <topology evidence="1">Multi-pass membrane protein</topology>
    </subcellularLocation>
</comment>
<evidence type="ECO:0000256" key="3">
    <source>
        <dbReference type="ARBA" id="ARBA00022692"/>
    </source>
</evidence>
<dbReference type="GO" id="GO:0015293">
    <property type="term" value="F:symporter activity"/>
    <property type="evidence" value="ECO:0007669"/>
    <property type="project" value="UniProtKB-KW"/>
</dbReference>
<feature type="region of interest" description="Disordered" evidence="7">
    <location>
        <begin position="574"/>
        <end position="593"/>
    </location>
</feature>
<feature type="transmembrane region" description="Helical" evidence="8">
    <location>
        <begin position="243"/>
        <end position="267"/>
    </location>
</feature>
<dbReference type="EMBL" id="GL888387">
    <property type="protein sequence ID" value="EGI61826.1"/>
    <property type="molecule type" value="Genomic_DNA"/>
</dbReference>
<feature type="transmembrane region" description="Helical" evidence="8">
    <location>
        <begin position="508"/>
        <end position="528"/>
    </location>
</feature>
<evidence type="ECO:0000256" key="1">
    <source>
        <dbReference type="ARBA" id="ARBA00004141"/>
    </source>
</evidence>
<evidence type="ECO:0000256" key="5">
    <source>
        <dbReference type="ARBA" id="ARBA00022989"/>
    </source>
</evidence>
<keyword evidence="2" id="KW-0813">Transport</keyword>
<dbReference type="PANTHER" id="PTHR11662:SF457">
    <property type="entry name" value="MAJOR FACILITATOR SUPERFAMILY TRANSPORTER 3"/>
    <property type="match status" value="1"/>
</dbReference>
<dbReference type="FunCoup" id="F4WVK5">
    <property type="interactions" value="10"/>
</dbReference>
<dbReference type="CDD" id="cd17318">
    <property type="entry name" value="MFS_SLC17"/>
    <property type="match status" value="1"/>
</dbReference>
<keyword evidence="4" id="KW-0769">Symport</keyword>
<evidence type="ECO:0000256" key="6">
    <source>
        <dbReference type="ARBA" id="ARBA00023136"/>
    </source>
</evidence>
<dbReference type="PROSITE" id="PS50850">
    <property type="entry name" value="MFS"/>
    <property type="match status" value="1"/>
</dbReference>
<dbReference type="InterPro" id="IPR036259">
    <property type="entry name" value="MFS_trans_sf"/>
</dbReference>
<keyword evidence="6 8" id="KW-0472">Membrane</keyword>
<feature type="transmembrane region" description="Helical" evidence="8">
    <location>
        <begin position="107"/>
        <end position="125"/>
    </location>
</feature>
<name>F4WVK5_ACREC</name>
<keyword evidence="11" id="KW-1185">Reference proteome</keyword>
<dbReference type="AlphaFoldDB" id="F4WVK5"/>
<feature type="transmembrane region" description="Helical" evidence="8">
    <location>
        <begin position="448"/>
        <end position="470"/>
    </location>
</feature>
<reference evidence="10" key="1">
    <citation type="submission" date="2011-02" db="EMBL/GenBank/DDBJ databases">
        <title>The genome of the leaf-cutting ant Acromyrmex echinatior suggests key adaptations to social evolution and fungus farming.</title>
        <authorList>
            <person name="Nygaard S."/>
            <person name="Zhang G."/>
        </authorList>
    </citation>
    <scope>NUCLEOTIDE SEQUENCE</scope>
</reference>
<dbReference type="InterPro" id="IPR050382">
    <property type="entry name" value="MFS_Na/Anion_cotransporter"/>
</dbReference>
<feature type="domain" description="Major facilitator superfamily (MFS) profile" evidence="9">
    <location>
        <begin position="116"/>
        <end position="567"/>
    </location>
</feature>
<evidence type="ECO:0000259" key="9">
    <source>
        <dbReference type="PROSITE" id="PS50850"/>
    </source>
</evidence>
<dbReference type="InterPro" id="IPR020846">
    <property type="entry name" value="MFS_dom"/>
</dbReference>
<evidence type="ECO:0000256" key="8">
    <source>
        <dbReference type="SAM" id="Phobius"/>
    </source>
</evidence>
<dbReference type="SUPFAM" id="SSF103473">
    <property type="entry name" value="MFS general substrate transporter"/>
    <property type="match status" value="1"/>
</dbReference>
<feature type="transmembrane region" description="Helical" evidence="8">
    <location>
        <begin position="310"/>
        <end position="330"/>
    </location>
</feature>
<feature type="transmembrane region" description="Helical" evidence="8">
    <location>
        <begin position="279"/>
        <end position="304"/>
    </location>
</feature>
<feature type="transmembrane region" description="Helical" evidence="8">
    <location>
        <begin position="188"/>
        <end position="207"/>
    </location>
</feature>
<keyword evidence="5 8" id="KW-1133">Transmembrane helix</keyword>
<gene>
    <name evidence="10" type="ORF">G5I_09945</name>
</gene>
<proteinExistence type="predicted"/>
<dbReference type="GO" id="GO:0016020">
    <property type="term" value="C:membrane"/>
    <property type="evidence" value="ECO:0007669"/>
    <property type="project" value="UniProtKB-SubCell"/>
</dbReference>
<dbReference type="Gene3D" id="1.20.1250.20">
    <property type="entry name" value="MFS general substrate transporter like domains"/>
    <property type="match status" value="1"/>
</dbReference>
<evidence type="ECO:0000256" key="2">
    <source>
        <dbReference type="ARBA" id="ARBA00022448"/>
    </source>
</evidence>
<organism evidence="11">
    <name type="scientific">Acromyrmex echinatior</name>
    <name type="common">Panamanian leafcutter ant</name>
    <name type="synonym">Acromyrmex octospinosus echinatior</name>
    <dbReference type="NCBI Taxonomy" id="103372"/>
    <lineage>
        <taxon>Eukaryota</taxon>
        <taxon>Metazoa</taxon>
        <taxon>Ecdysozoa</taxon>
        <taxon>Arthropoda</taxon>
        <taxon>Hexapoda</taxon>
        <taxon>Insecta</taxon>
        <taxon>Pterygota</taxon>
        <taxon>Neoptera</taxon>
        <taxon>Endopterygota</taxon>
        <taxon>Hymenoptera</taxon>
        <taxon>Apocrita</taxon>
        <taxon>Aculeata</taxon>
        <taxon>Formicoidea</taxon>
        <taxon>Formicidae</taxon>
        <taxon>Myrmicinae</taxon>
        <taxon>Acromyrmex</taxon>
    </lineage>
</organism>
<dbReference type="InParanoid" id="F4WVK5"/>
<keyword evidence="3 8" id="KW-0812">Transmembrane</keyword>
<feature type="transmembrane region" description="Helical" evidence="8">
    <location>
        <begin position="375"/>
        <end position="394"/>
    </location>
</feature>
<dbReference type="Pfam" id="PF07690">
    <property type="entry name" value="MFS_1"/>
    <property type="match status" value="1"/>
</dbReference>
<dbReference type="GO" id="GO:0006820">
    <property type="term" value="P:monoatomic anion transport"/>
    <property type="evidence" value="ECO:0007669"/>
    <property type="project" value="TreeGrafter"/>
</dbReference>
<evidence type="ECO:0000256" key="4">
    <source>
        <dbReference type="ARBA" id="ARBA00022847"/>
    </source>
</evidence>
<accession>F4WVK5</accession>
<dbReference type="STRING" id="103372.F4WVK5"/>
<feature type="transmembrane region" description="Helical" evidence="8">
    <location>
        <begin position="414"/>
        <end position="436"/>
    </location>
</feature>
<dbReference type="InterPro" id="IPR011701">
    <property type="entry name" value="MFS"/>
</dbReference>
<dbReference type="OrthoDB" id="2985014at2759"/>
<protein>
    <submittedName>
        <fullName evidence="10">Putative inorganic phosphate cotransporter</fullName>
    </submittedName>
</protein>
<feature type="transmembrane region" description="Helical" evidence="8">
    <location>
        <begin position="476"/>
        <end position="496"/>
    </location>
</feature>
<evidence type="ECO:0000313" key="11">
    <source>
        <dbReference type="Proteomes" id="UP000007755"/>
    </source>
</evidence>
<evidence type="ECO:0000313" key="10">
    <source>
        <dbReference type="EMBL" id="EGI61826.1"/>
    </source>
</evidence>
<evidence type="ECO:0000256" key="7">
    <source>
        <dbReference type="SAM" id="MobiDB-lite"/>
    </source>
</evidence>
<dbReference type="FunFam" id="1.20.1250.20:FF:000003">
    <property type="entry name" value="Solute carrier family 17 member 3"/>
    <property type="match status" value="1"/>
</dbReference>